<dbReference type="OrthoDB" id="9782629at2"/>
<dbReference type="Proteomes" id="UP000001203">
    <property type="component" value="Chromosome circular"/>
</dbReference>
<dbReference type="CDD" id="cd02138">
    <property type="entry name" value="TdsD-like"/>
    <property type="match status" value="1"/>
</dbReference>
<protein>
    <submittedName>
        <fullName evidence="4">Probable nitroreductase</fullName>
    </submittedName>
</protein>
<dbReference type="RefSeq" id="WP_009544442.1">
    <property type="nucleotide sequence ID" value="NC_010546.1"/>
</dbReference>
<dbReference type="PANTHER" id="PTHR43673">
    <property type="entry name" value="NAD(P)H NITROREDUCTASE YDGI-RELATED"/>
    <property type="match status" value="1"/>
</dbReference>
<organism evidence="4 5">
    <name type="scientific">Crocosphaera subtropica (strain ATCC 51142 / BH68)</name>
    <name type="common">Cyanothece sp. (strain ATCC 51142)</name>
    <dbReference type="NCBI Taxonomy" id="43989"/>
    <lineage>
        <taxon>Bacteria</taxon>
        <taxon>Bacillati</taxon>
        <taxon>Cyanobacteriota</taxon>
        <taxon>Cyanophyceae</taxon>
        <taxon>Oscillatoriophycideae</taxon>
        <taxon>Chroococcales</taxon>
        <taxon>Aphanothecaceae</taxon>
        <taxon>Crocosphaera</taxon>
        <taxon>Crocosphaera subtropica</taxon>
    </lineage>
</organism>
<dbReference type="InterPro" id="IPR000415">
    <property type="entry name" value="Nitroreductase-like"/>
</dbReference>
<evidence type="ECO:0000313" key="4">
    <source>
        <dbReference type="EMBL" id="ACB50993.1"/>
    </source>
</evidence>
<dbReference type="AlphaFoldDB" id="B1WY06"/>
<dbReference type="Pfam" id="PF00881">
    <property type="entry name" value="Nitroreductase"/>
    <property type="match status" value="1"/>
</dbReference>
<evidence type="ECO:0000256" key="2">
    <source>
        <dbReference type="ARBA" id="ARBA00023002"/>
    </source>
</evidence>
<dbReference type="PANTHER" id="PTHR43673:SF10">
    <property type="entry name" value="NADH DEHYDROGENASE_NAD(P)H NITROREDUCTASE XCC3605-RELATED"/>
    <property type="match status" value="1"/>
</dbReference>
<evidence type="ECO:0000256" key="1">
    <source>
        <dbReference type="ARBA" id="ARBA00007118"/>
    </source>
</evidence>
<name>B1WY06_CROS5</name>
<evidence type="ECO:0000313" key="5">
    <source>
        <dbReference type="Proteomes" id="UP000001203"/>
    </source>
</evidence>
<accession>B1WY06</accession>
<reference evidence="4 5" key="1">
    <citation type="journal article" date="2008" name="Proc. Natl. Acad. Sci. U.S.A.">
        <title>The genome of Cyanothece 51142, a unicellular diazotrophic cyanobacterium important in the marine nitrogen cycle.</title>
        <authorList>
            <person name="Welsh E.A."/>
            <person name="Liberton M."/>
            <person name="Stoeckel J."/>
            <person name="Loh T."/>
            <person name="Elvitigala T."/>
            <person name="Wang C."/>
            <person name="Wollam A."/>
            <person name="Fulton R.S."/>
            <person name="Clifton S.W."/>
            <person name="Jacobs J.M."/>
            <person name="Aurora R."/>
            <person name="Ghosh B.K."/>
            <person name="Sherman L.A."/>
            <person name="Smith R.D."/>
            <person name="Wilson R.K."/>
            <person name="Pakrasi H.B."/>
        </authorList>
    </citation>
    <scope>NUCLEOTIDE SEQUENCE [LARGE SCALE GENOMIC DNA]</scope>
    <source>
        <strain evidence="5">ATCC 51142 / BH68</strain>
    </source>
</reference>
<feature type="domain" description="Nitroreductase" evidence="3">
    <location>
        <begin position="15"/>
        <end position="159"/>
    </location>
</feature>
<keyword evidence="2" id="KW-0560">Oxidoreductase</keyword>
<dbReference type="STRING" id="43989.cce_1643"/>
<gene>
    <name evidence="4" type="ordered locus">cce_1643</name>
</gene>
<dbReference type="KEGG" id="cyt:cce_1643"/>
<proteinExistence type="inferred from homology"/>
<evidence type="ECO:0000259" key="3">
    <source>
        <dbReference type="Pfam" id="PF00881"/>
    </source>
</evidence>
<dbReference type="EMBL" id="CP000806">
    <property type="protein sequence ID" value="ACB50993.1"/>
    <property type="molecule type" value="Genomic_DNA"/>
</dbReference>
<dbReference type="GO" id="GO:0016491">
    <property type="term" value="F:oxidoreductase activity"/>
    <property type="evidence" value="ECO:0007669"/>
    <property type="project" value="UniProtKB-KW"/>
</dbReference>
<dbReference type="InterPro" id="IPR029479">
    <property type="entry name" value="Nitroreductase"/>
</dbReference>
<sequence>MKKPANNQYPIHELIKQRWSPLAFDNRLIEAEKIASLLEAARWAASCYNEQPWSFIVATKDNTEEYEKLLSCLVEANQKWAKDAPLLMLSVAKLSFERNNKPNRHAFHDVGLAVGNLTLQAQSFGLFVHQMAGFDVDKATQLYHIPDDYEPVAAIAVGYPGNVEQLEEDLQQRQLSPRSRKPLSDFVFQGTWNQSYF</sequence>
<comment type="similarity">
    <text evidence="1">Belongs to the nitroreductase family.</text>
</comment>
<dbReference type="HOGENOM" id="CLU_070764_6_0_3"/>
<dbReference type="SUPFAM" id="SSF55469">
    <property type="entry name" value="FMN-dependent nitroreductase-like"/>
    <property type="match status" value="1"/>
</dbReference>
<dbReference type="eggNOG" id="COG0778">
    <property type="taxonomic scope" value="Bacteria"/>
</dbReference>
<dbReference type="Gene3D" id="3.40.109.10">
    <property type="entry name" value="NADH Oxidase"/>
    <property type="match status" value="1"/>
</dbReference>
<keyword evidence="5" id="KW-1185">Reference proteome</keyword>